<dbReference type="InterPro" id="IPR003593">
    <property type="entry name" value="AAA+_ATPase"/>
</dbReference>
<dbReference type="GO" id="GO:0005737">
    <property type="term" value="C:cytoplasm"/>
    <property type="evidence" value="ECO:0007669"/>
    <property type="project" value="UniProtKB-SubCell"/>
</dbReference>
<feature type="domain" description="ABC transporter" evidence="14">
    <location>
        <begin position="4"/>
        <end position="253"/>
    </location>
</feature>
<comment type="function">
    <text evidence="12">Probably plays a role in ribosome assembly or function. May be involved in resolution of branched DNA intermediates that result from template switching in postreplication gaps. Binds DNA and has ATPase activity.</text>
</comment>
<feature type="binding site" evidence="12">
    <location>
        <begin position="352"/>
        <end position="359"/>
    </location>
    <ligand>
        <name>ATP</name>
        <dbReference type="ChEBI" id="CHEBI:30616"/>
        <label>2</label>
    </ligand>
</feature>
<comment type="subcellular location">
    <subcellularLocation>
        <location evidence="12">Cytoplasm</location>
    </subcellularLocation>
    <text evidence="12">Associates with ribosomes.</text>
</comment>
<keyword evidence="2 12" id="KW-0963">Cytoplasm</keyword>
<dbReference type="SUPFAM" id="SSF52540">
    <property type="entry name" value="P-loop containing nucleoside triphosphate hydrolases"/>
    <property type="match status" value="2"/>
</dbReference>
<evidence type="ECO:0000256" key="8">
    <source>
        <dbReference type="ARBA" id="ARBA00023125"/>
    </source>
</evidence>
<dbReference type="InterPro" id="IPR037118">
    <property type="entry name" value="Val-tRNA_synth_C_sf"/>
</dbReference>
<dbReference type="Proteomes" id="UP000236655">
    <property type="component" value="Chromosome"/>
</dbReference>
<feature type="domain" description="ABC transporter" evidence="14">
    <location>
        <begin position="320"/>
        <end position="539"/>
    </location>
</feature>
<dbReference type="PROSITE" id="PS50893">
    <property type="entry name" value="ABC_TRANSPORTER_2"/>
    <property type="match status" value="2"/>
</dbReference>
<dbReference type="InterPro" id="IPR032524">
    <property type="entry name" value="ABC_tran_C"/>
</dbReference>
<dbReference type="InterPro" id="IPR027417">
    <property type="entry name" value="P-loop_NTPase"/>
</dbReference>
<keyword evidence="1" id="KW-0472">Membrane</keyword>
<keyword evidence="9 12" id="KW-0234">DNA repair</keyword>
<dbReference type="GO" id="GO:0043022">
    <property type="term" value="F:ribosome binding"/>
    <property type="evidence" value="ECO:0007669"/>
    <property type="project" value="UniProtKB-UniRule"/>
</dbReference>
<dbReference type="GO" id="GO:0005524">
    <property type="term" value="F:ATP binding"/>
    <property type="evidence" value="ECO:0007669"/>
    <property type="project" value="UniProtKB-UniRule"/>
</dbReference>
<keyword evidence="3 12" id="KW-0677">Repeat</keyword>
<evidence type="ECO:0000256" key="12">
    <source>
        <dbReference type="HAMAP-Rule" id="MF_00848"/>
    </source>
</evidence>
<dbReference type="GO" id="GO:0003677">
    <property type="term" value="F:DNA binding"/>
    <property type="evidence" value="ECO:0007669"/>
    <property type="project" value="UniProtKB-UniRule"/>
</dbReference>
<dbReference type="Pfam" id="PF00005">
    <property type="entry name" value="ABC_tran"/>
    <property type="match status" value="2"/>
</dbReference>
<evidence type="ECO:0000256" key="5">
    <source>
        <dbReference type="ARBA" id="ARBA00022763"/>
    </source>
</evidence>
<evidence type="ECO:0000256" key="13">
    <source>
        <dbReference type="SAM" id="MobiDB-lite"/>
    </source>
</evidence>
<keyword evidence="8 12" id="KW-0238">DNA-binding</keyword>
<evidence type="ECO:0000256" key="11">
    <source>
        <dbReference type="ARBA" id="ARBA00061478"/>
    </source>
</evidence>
<dbReference type="AlphaFoldDB" id="A0A2I7N7P1"/>
<keyword evidence="16" id="KW-1185">Reference proteome</keyword>
<dbReference type="Gene3D" id="1.10.287.380">
    <property type="entry name" value="Valyl-tRNA synthetase, C-terminal domain"/>
    <property type="match status" value="1"/>
</dbReference>
<dbReference type="InterPro" id="IPR043686">
    <property type="entry name" value="Uup"/>
</dbReference>
<evidence type="ECO:0000313" key="15">
    <source>
        <dbReference type="EMBL" id="AUR52452.1"/>
    </source>
</evidence>
<dbReference type="PANTHER" id="PTHR42855">
    <property type="entry name" value="ABC TRANSPORTER ATP-BINDING SUBUNIT"/>
    <property type="match status" value="1"/>
</dbReference>
<dbReference type="InterPro" id="IPR017871">
    <property type="entry name" value="ABC_transporter-like_CS"/>
</dbReference>
<dbReference type="Gene3D" id="3.40.50.300">
    <property type="entry name" value="P-loop containing nucleotide triphosphate hydrolases"/>
    <property type="match status" value="2"/>
</dbReference>
<keyword evidence="1" id="KW-1003">Cell membrane</keyword>
<evidence type="ECO:0000256" key="6">
    <source>
        <dbReference type="ARBA" id="ARBA00022801"/>
    </source>
</evidence>
<dbReference type="InterPro" id="IPR003439">
    <property type="entry name" value="ABC_transporter-like_ATP-bd"/>
</dbReference>
<dbReference type="InterPro" id="IPR051309">
    <property type="entry name" value="ABCF_ATPase"/>
</dbReference>
<dbReference type="FunFam" id="3.40.50.300:FF:000309">
    <property type="entry name" value="ABC transporter ATP-binding protein"/>
    <property type="match status" value="1"/>
</dbReference>
<keyword evidence="6 12" id="KW-0378">Hydrolase</keyword>
<dbReference type="Pfam" id="PF12848">
    <property type="entry name" value="ABC_tran_Xtn"/>
    <property type="match status" value="1"/>
</dbReference>
<evidence type="ECO:0000256" key="3">
    <source>
        <dbReference type="ARBA" id="ARBA00022737"/>
    </source>
</evidence>
<dbReference type="Pfam" id="PF16326">
    <property type="entry name" value="ABC_tran_CTD"/>
    <property type="match status" value="1"/>
</dbReference>
<dbReference type="PROSITE" id="PS00211">
    <property type="entry name" value="ABC_TRANSPORTER_1"/>
    <property type="match status" value="1"/>
</dbReference>
<evidence type="ECO:0000256" key="9">
    <source>
        <dbReference type="ARBA" id="ARBA00023204"/>
    </source>
</evidence>
<protein>
    <recommendedName>
        <fullName evidence="12">ATP-binding protein Uup</fullName>
        <ecNumber evidence="12">3.6.1.-</ecNumber>
    </recommendedName>
</protein>
<dbReference type="EC" id="3.6.1.-" evidence="12"/>
<proteinExistence type="inferred from homology"/>
<dbReference type="GO" id="GO:0006281">
    <property type="term" value="P:DNA repair"/>
    <property type="evidence" value="ECO:0007669"/>
    <property type="project" value="UniProtKB-KW"/>
</dbReference>
<gene>
    <name evidence="12" type="primary">uup</name>
    <name evidence="15" type="ORF">CUN60_09135</name>
</gene>
<evidence type="ECO:0000256" key="2">
    <source>
        <dbReference type="ARBA" id="ARBA00022490"/>
    </source>
</evidence>
<dbReference type="FunFam" id="3.40.50.300:FF:000011">
    <property type="entry name" value="Putative ABC transporter ATP-binding component"/>
    <property type="match status" value="1"/>
</dbReference>
<evidence type="ECO:0000313" key="16">
    <source>
        <dbReference type="Proteomes" id="UP000236655"/>
    </source>
</evidence>
<keyword evidence="4 12" id="KW-0547">Nucleotide-binding</keyword>
<keyword evidence="5 12" id="KW-0227">DNA damage</keyword>
<dbReference type="RefSeq" id="WP_102951745.1">
    <property type="nucleotide sequence ID" value="NZ_CP024847.1"/>
</dbReference>
<comment type="catalytic activity">
    <reaction evidence="10 12">
        <text>ATP + H2O = ADP + phosphate + H(+)</text>
        <dbReference type="Rhea" id="RHEA:13065"/>
        <dbReference type="ChEBI" id="CHEBI:15377"/>
        <dbReference type="ChEBI" id="CHEBI:15378"/>
        <dbReference type="ChEBI" id="CHEBI:30616"/>
        <dbReference type="ChEBI" id="CHEBI:43474"/>
        <dbReference type="ChEBI" id="CHEBI:456216"/>
    </reaction>
</comment>
<dbReference type="GO" id="GO:0016887">
    <property type="term" value="F:ATP hydrolysis activity"/>
    <property type="evidence" value="ECO:0007669"/>
    <property type="project" value="UniProtKB-UniRule"/>
</dbReference>
<accession>A0A2I7N7P1</accession>
<evidence type="ECO:0000259" key="14">
    <source>
        <dbReference type="PROSITE" id="PS50893"/>
    </source>
</evidence>
<evidence type="ECO:0000256" key="10">
    <source>
        <dbReference type="ARBA" id="ARBA00049360"/>
    </source>
</evidence>
<evidence type="ECO:0000256" key="7">
    <source>
        <dbReference type="ARBA" id="ARBA00022840"/>
    </source>
</evidence>
<comment type="similarity">
    <text evidence="11 12">Belongs to the ABC transporter superfamily. ABCF family. Uup subfamily.</text>
</comment>
<dbReference type="KEGG" id="nba:CUN60_09135"/>
<evidence type="ECO:0000256" key="1">
    <source>
        <dbReference type="ARBA" id="ARBA00022475"/>
    </source>
</evidence>
<dbReference type="HAMAP" id="MF_00848">
    <property type="entry name" value="Uup"/>
    <property type="match status" value="1"/>
</dbReference>
<sequence>MAIITVDKVSLAFGHHQLLDKVSFALEKNDKYGLIGRNGAGKSSFLKVIAGAHKADDGRIHYQEGLKIVYVAQEPELNDGNTIFQEVMSGLGNLTANLTDYYAALDQMASDYSEALLSKIERLQHELELHNGWTVKNLIDKTLSELGLDGHQIVGDLSGGVRKKVALAKALVVNPDILFLDEPTNHLDVFAIEWLEGVINNFPGAIVLITHDRRFLDNTVNKILELDRGSIRSYTGNFARYQELKERQLADEAKTNSEFDKFLAQEEVWIRKGIEARRTRNEGRVRRLQELRETRKNRRDHQGQVRLQIDSGQLSGKIVAEIEHLQVSFGERQIIRDFSAKILRGDKIGLIGGNGAGKSTLLKAILGELEPSSGKVKLGTKLEVAYFDQLRQQLDDDATIQDVVAQGQDYVFINGARKHIATYLEEFLFDPARFRSPVASLSGGERNRLLLARLFSQPANVLVLDEPTNDLDMDTLELLEELLANYPGTVFLVSHDREFLDNVVTQSWVFLGEGNILEFSGGYSDWFSYKDQYFAEFYAEKKPIENVANVDKSSKDSNLNKQTQQRNKLSYKEKTELEQLPDLLASLEAEQADLNLKLQDSQLYKDNPELATKYHARVAEIDELLLEKLARWEELENKVK</sequence>
<dbReference type="PANTHER" id="PTHR42855:SF1">
    <property type="entry name" value="ABC TRANSPORTER DOMAIN-CONTAINING PROTEIN"/>
    <property type="match status" value="1"/>
</dbReference>
<feature type="binding site" evidence="12">
    <location>
        <begin position="36"/>
        <end position="43"/>
    </location>
    <ligand>
        <name>ATP</name>
        <dbReference type="ChEBI" id="CHEBI:30616"/>
        <label>1</label>
    </ligand>
</feature>
<dbReference type="InterPro" id="IPR032781">
    <property type="entry name" value="ABC_tran_Xtn"/>
</dbReference>
<reference evidence="16" key="1">
    <citation type="submission" date="2017-11" db="EMBL/GenBank/DDBJ databases">
        <authorList>
            <person name="Chan K.G."/>
            <person name="Lee L.S."/>
        </authorList>
    </citation>
    <scope>NUCLEOTIDE SEQUENCE [LARGE SCALE GENOMIC DNA]</scope>
    <source>
        <strain evidence="16">DSM 100970</strain>
    </source>
</reference>
<keyword evidence="7 12" id="KW-0067">ATP-binding</keyword>
<feature type="region of interest" description="Disordered" evidence="13">
    <location>
        <begin position="551"/>
        <end position="570"/>
    </location>
</feature>
<dbReference type="OrthoDB" id="9762051at2"/>
<evidence type="ECO:0000256" key="4">
    <source>
        <dbReference type="ARBA" id="ARBA00022741"/>
    </source>
</evidence>
<dbReference type="CDD" id="cd03221">
    <property type="entry name" value="ABCF_EF-3"/>
    <property type="match status" value="2"/>
</dbReference>
<dbReference type="SMART" id="SM00382">
    <property type="entry name" value="AAA"/>
    <property type="match status" value="2"/>
</dbReference>
<name>A0A2I7N7P1_9NEIS</name>
<dbReference type="EMBL" id="CP024847">
    <property type="protein sequence ID" value="AUR52452.1"/>
    <property type="molecule type" value="Genomic_DNA"/>
</dbReference>
<feature type="compositionally biased region" description="Polar residues" evidence="13">
    <location>
        <begin position="556"/>
        <end position="568"/>
    </location>
</feature>
<organism evidence="15 16">
    <name type="scientific">Aquella oligotrophica</name>
    <dbReference type="NCBI Taxonomy" id="2067065"/>
    <lineage>
        <taxon>Bacteria</taxon>
        <taxon>Pseudomonadati</taxon>
        <taxon>Pseudomonadota</taxon>
        <taxon>Betaproteobacteria</taxon>
        <taxon>Neisseriales</taxon>
        <taxon>Neisseriaceae</taxon>
        <taxon>Aquella</taxon>
    </lineage>
</organism>